<comment type="caution">
    <text evidence="2">The sequence shown here is derived from an EMBL/GenBank/DDBJ whole genome shotgun (WGS) entry which is preliminary data.</text>
</comment>
<feature type="transmembrane region" description="Helical" evidence="1">
    <location>
        <begin position="12"/>
        <end position="35"/>
    </location>
</feature>
<proteinExistence type="predicted"/>
<dbReference type="OrthoDB" id="4560466at2"/>
<keyword evidence="1" id="KW-0812">Transmembrane</keyword>
<keyword evidence="1" id="KW-0472">Membrane</keyword>
<protein>
    <submittedName>
        <fullName evidence="2">Uncharacterized protein</fullName>
    </submittedName>
</protein>
<dbReference type="AlphaFoldDB" id="A0A5M3XMV9"/>
<feature type="transmembrane region" description="Helical" evidence="1">
    <location>
        <begin position="194"/>
        <end position="216"/>
    </location>
</feature>
<keyword evidence="1" id="KW-1133">Transmembrane helix</keyword>
<feature type="transmembrane region" description="Helical" evidence="1">
    <location>
        <begin position="108"/>
        <end position="128"/>
    </location>
</feature>
<dbReference type="RefSeq" id="WP_155345540.1">
    <property type="nucleotide sequence ID" value="NZ_BAAAHM010000025.1"/>
</dbReference>
<feature type="transmembrane region" description="Helical" evidence="1">
    <location>
        <begin position="79"/>
        <end position="102"/>
    </location>
</feature>
<gene>
    <name evidence="2" type="ORF">Aple_033890</name>
</gene>
<dbReference type="Proteomes" id="UP000377595">
    <property type="component" value="Unassembled WGS sequence"/>
</dbReference>
<reference evidence="2 3" key="1">
    <citation type="submission" date="2019-10" db="EMBL/GenBank/DDBJ databases">
        <title>Whole genome shotgun sequence of Acrocarpospora pleiomorpha NBRC 16267.</title>
        <authorList>
            <person name="Ichikawa N."/>
            <person name="Kimura A."/>
            <person name="Kitahashi Y."/>
            <person name="Komaki H."/>
            <person name="Oguchi A."/>
        </authorList>
    </citation>
    <scope>NUCLEOTIDE SEQUENCE [LARGE SCALE GENOMIC DNA]</scope>
    <source>
        <strain evidence="2 3">NBRC 16267</strain>
    </source>
</reference>
<keyword evidence="3" id="KW-1185">Reference proteome</keyword>
<name>A0A5M3XMV9_9ACTN</name>
<accession>A0A5M3XMV9</accession>
<organism evidence="2 3">
    <name type="scientific">Acrocarpospora pleiomorpha</name>
    <dbReference type="NCBI Taxonomy" id="90975"/>
    <lineage>
        <taxon>Bacteria</taxon>
        <taxon>Bacillati</taxon>
        <taxon>Actinomycetota</taxon>
        <taxon>Actinomycetes</taxon>
        <taxon>Streptosporangiales</taxon>
        <taxon>Streptosporangiaceae</taxon>
        <taxon>Acrocarpospora</taxon>
    </lineage>
</organism>
<feature type="transmembrane region" description="Helical" evidence="1">
    <location>
        <begin position="140"/>
        <end position="160"/>
    </location>
</feature>
<evidence type="ECO:0000256" key="1">
    <source>
        <dbReference type="SAM" id="Phobius"/>
    </source>
</evidence>
<sequence>MPVDALPEHRAPFLRANAVTLVAGTTGLALAAIVWLRLPHEHTIESLWIFLFKLLPFVAMSVAIAWLDPAWARWLRLPMILIPLCFLIFYAVFIPRMFFVAGEPGSEYYYLVLTLVPFIILSIALAYRLGGGSRSGTLRLCGALIIFQLSGLEDLAFLVINPHTDPAWTPIPEVWHWAEHIRVRIGHYPTKNEAYIFIAVHVVAAIAVLAVPGRAVRSLTRRLRRSP</sequence>
<evidence type="ECO:0000313" key="3">
    <source>
        <dbReference type="Proteomes" id="UP000377595"/>
    </source>
</evidence>
<dbReference type="EMBL" id="BLAF01000017">
    <property type="protein sequence ID" value="GES20493.1"/>
    <property type="molecule type" value="Genomic_DNA"/>
</dbReference>
<feature type="transmembrane region" description="Helical" evidence="1">
    <location>
        <begin position="47"/>
        <end position="67"/>
    </location>
</feature>
<evidence type="ECO:0000313" key="2">
    <source>
        <dbReference type="EMBL" id="GES20493.1"/>
    </source>
</evidence>